<dbReference type="RefSeq" id="XP_001586341.1">
    <property type="nucleotide sequence ID" value="XM_001586291.1"/>
</dbReference>
<organism evidence="2 3">
    <name type="scientific">Sclerotinia sclerotiorum (strain ATCC 18683 / 1980 / Ss-1)</name>
    <name type="common">White mold</name>
    <name type="synonym">Whetzelinia sclerotiorum</name>
    <dbReference type="NCBI Taxonomy" id="665079"/>
    <lineage>
        <taxon>Eukaryota</taxon>
        <taxon>Fungi</taxon>
        <taxon>Dikarya</taxon>
        <taxon>Ascomycota</taxon>
        <taxon>Pezizomycotina</taxon>
        <taxon>Leotiomycetes</taxon>
        <taxon>Helotiales</taxon>
        <taxon>Sclerotiniaceae</taxon>
        <taxon>Sclerotinia</taxon>
    </lineage>
</organism>
<reference evidence="3" key="1">
    <citation type="journal article" date="2011" name="PLoS Genet.">
        <title>Genomic analysis of the necrotrophic fungal pathogens Sclerotinia sclerotiorum and Botrytis cinerea.</title>
        <authorList>
            <person name="Amselem J."/>
            <person name="Cuomo C.A."/>
            <person name="van Kan J.A."/>
            <person name="Viaud M."/>
            <person name="Benito E.P."/>
            <person name="Couloux A."/>
            <person name="Coutinho P.M."/>
            <person name="de Vries R.P."/>
            <person name="Dyer P.S."/>
            <person name="Fillinger S."/>
            <person name="Fournier E."/>
            <person name="Gout L."/>
            <person name="Hahn M."/>
            <person name="Kohn L."/>
            <person name="Lapalu N."/>
            <person name="Plummer K.M."/>
            <person name="Pradier J.M."/>
            <person name="Quevillon E."/>
            <person name="Sharon A."/>
            <person name="Simon A."/>
            <person name="ten Have A."/>
            <person name="Tudzynski B."/>
            <person name="Tudzynski P."/>
            <person name="Wincker P."/>
            <person name="Andrew M."/>
            <person name="Anthouard V."/>
            <person name="Beever R.E."/>
            <person name="Beffa R."/>
            <person name="Benoit I."/>
            <person name="Bouzid O."/>
            <person name="Brault B."/>
            <person name="Chen Z."/>
            <person name="Choquer M."/>
            <person name="Collemare J."/>
            <person name="Cotton P."/>
            <person name="Danchin E.G."/>
            <person name="Da Silva C."/>
            <person name="Gautier A."/>
            <person name="Giraud C."/>
            <person name="Giraud T."/>
            <person name="Gonzalez C."/>
            <person name="Grossetete S."/>
            <person name="Guldener U."/>
            <person name="Henrissat B."/>
            <person name="Howlett B.J."/>
            <person name="Kodira C."/>
            <person name="Kretschmer M."/>
            <person name="Lappartient A."/>
            <person name="Leroch M."/>
            <person name="Levis C."/>
            <person name="Mauceli E."/>
            <person name="Neuveglise C."/>
            <person name="Oeser B."/>
            <person name="Pearson M."/>
            <person name="Poulain J."/>
            <person name="Poussereau N."/>
            <person name="Quesneville H."/>
            <person name="Rascle C."/>
            <person name="Schumacher J."/>
            <person name="Segurens B."/>
            <person name="Sexton A."/>
            <person name="Silva E."/>
            <person name="Sirven C."/>
            <person name="Soanes D.M."/>
            <person name="Talbot N.J."/>
            <person name="Templeton M."/>
            <person name="Yandava C."/>
            <person name="Yarden O."/>
            <person name="Zeng Q."/>
            <person name="Rollins J.A."/>
            <person name="Lebrun M.H."/>
            <person name="Dickman M."/>
        </authorList>
    </citation>
    <scope>NUCLEOTIDE SEQUENCE [LARGE SCALE GENOMIC DNA]</scope>
    <source>
        <strain evidence="3">ATCC 18683 / 1980 / Ss-1</strain>
    </source>
</reference>
<evidence type="ECO:0000313" key="2">
    <source>
        <dbReference type="EMBL" id="EDN98062.1"/>
    </source>
</evidence>
<keyword evidence="3" id="KW-1185">Reference proteome</keyword>
<proteinExistence type="predicted"/>
<protein>
    <submittedName>
        <fullName evidence="2">Uncharacterized protein</fullName>
    </submittedName>
</protein>
<feature type="region of interest" description="Disordered" evidence="1">
    <location>
        <begin position="1"/>
        <end position="30"/>
    </location>
</feature>
<dbReference type="EMBL" id="CH476642">
    <property type="protein sequence ID" value="EDN98062.1"/>
    <property type="molecule type" value="Genomic_DNA"/>
</dbReference>
<sequence>MVFDPQQRRRSNRRKKSVKTRQILECQTCK</sequence>
<dbReference type="GeneID" id="5482331"/>
<dbReference type="AlphaFoldDB" id="A7F5P1"/>
<accession>A7F5P1</accession>
<evidence type="ECO:0000313" key="3">
    <source>
        <dbReference type="Proteomes" id="UP000001312"/>
    </source>
</evidence>
<gene>
    <name evidence="2" type="ORF">SS1G_12919</name>
</gene>
<dbReference type="KEGG" id="ssl:SS1G_12919"/>
<evidence type="ECO:0000256" key="1">
    <source>
        <dbReference type="SAM" id="MobiDB-lite"/>
    </source>
</evidence>
<dbReference type="Proteomes" id="UP000001312">
    <property type="component" value="Unassembled WGS sequence"/>
</dbReference>
<feature type="compositionally biased region" description="Basic residues" evidence="1">
    <location>
        <begin position="8"/>
        <end position="19"/>
    </location>
</feature>
<dbReference type="InParanoid" id="A7F5P1"/>
<name>A7F5P1_SCLS1</name>